<dbReference type="Proteomes" id="UP000239197">
    <property type="component" value="Chromosome"/>
</dbReference>
<gene>
    <name evidence="1" type="ORF">BV494_16100</name>
</gene>
<organism evidence="1 2">
    <name type="scientific">Rahnella sikkimica</name>
    <dbReference type="NCBI Taxonomy" id="1805933"/>
    <lineage>
        <taxon>Bacteria</taxon>
        <taxon>Pseudomonadati</taxon>
        <taxon>Pseudomonadota</taxon>
        <taxon>Gammaproteobacteria</taxon>
        <taxon>Enterobacterales</taxon>
        <taxon>Yersiniaceae</taxon>
        <taxon>Rahnella</taxon>
    </lineage>
</organism>
<evidence type="ECO:0000313" key="1">
    <source>
        <dbReference type="EMBL" id="AVF36359.1"/>
    </source>
</evidence>
<protein>
    <submittedName>
        <fullName evidence="1">Anti-sigma factor</fullName>
    </submittedName>
</protein>
<reference evidence="2" key="1">
    <citation type="submission" date="2017-01" db="EMBL/GenBank/DDBJ databases">
        <title>Genome sequence of Rouxiella sp. ERMR1:05.</title>
        <authorList>
            <person name="Kumar R."/>
            <person name="Singh D."/>
            <person name="Kumar S."/>
        </authorList>
    </citation>
    <scope>NUCLEOTIDE SEQUENCE [LARGE SCALE GENOMIC DNA]</scope>
    <source>
        <strain evidence="2">ERMR1:05</strain>
    </source>
</reference>
<dbReference type="EMBL" id="CP019062">
    <property type="protein sequence ID" value="AVF36359.1"/>
    <property type="molecule type" value="Genomic_DNA"/>
</dbReference>
<dbReference type="RefSeq" id="WP_104923769.1">
    <property type="nucleotide sequence ID" value="NZ_CP019062.1"/>
</dbReference>
<keyword evidence="2" id="KW-1185">Reference proteome</keyword>
<proteinExistence type="predicted"/>
<name>A0A2L1UTS8_9GAMM</name>
<dbReference type="OrthoDB" id="7006010at2"/>
<dbReference type="KEGG" id="rox:BV494_16100"/>
<evidence type="ECO:0000313" key="2">
    <source>
        <dbReference type="Proteomes" id="UP000239197"/>
    </source>
</evidence>
<accession>A0A2L1UTS8</accession>
<dbReference type="AlphaFoldDB" id="A0A2L1UTS8"/>
<sequence>MTREIPPAPFSDDVLVAYLDNRLSENQRAQFDERLAQDDVLDGRLAQMARSNLPFHDAFGSMLQDAPVGRLQAALDAIPDSPVARSRGFSRRALLAASVSFLAVGLLAGRYSALLPGDASKDNWRDRVADYMSLYTAQTLADVNDSAEQQQIQLARVHKTMGIGLSPAALEVQGAELKNARILHYDDYDIAQITYLDARYGPMALCITRSEHRDNTAQESEIRQKMNVVYWREAGYNFMLVGHSPAAVLAAQAGVLRANLV</sequence>